<feature type="region of interest" description="Disordered" evidence="1">
    <location>
        <begin position="144"/>
        <end position="207"/>
    </location>
</feature>
<accession>A0A1W1CJM0</accession>
<proteinExistence type="predicted"/>
<reference evidence="2" key="1">
    <citation type="submission" date="2016-10" db="EMBL/GenBank/DDBJ databases">
        <authorList>
            <person name="de Groot N.N."/>
        </authorList>
    </citation>
    <scope>NUCLEOTIDE SEQUENCE</scope>
</reference>
<organism evidence="2">
    <name type="scientific">hydrothermal vent metagenome</name>
    <dbReference type="NCBI Taxonomy" id="652676"/>
    <lineage>
        <taxon>unclassified sequences</taxon>
        <taxon>metagenomes</taxon>
        <taxon>ecological metagenomes</taxon>
    </lineage>
</organism>
<sequence>MNFILKPLSIFALFFSLANASFSDTYHLNQAYKSYQSEEYNATESYLKQIKKPSLQSKIALANTYYKLGKYKKAIESYQSIQSTSIEIKQQLYYNIANAYVKLSLYKNAKIYYAKVLQLGRDRDAEYNLRLIALLSDKKEAELGITHPKSGNSASSKSEKTDSKETKRDEDKPSSGSSGDGKSSQEREQKKNRLKSNHKEEKHPLSSKVYELINEGYIYEKQPW</sequence>
<feature type="compositionally biased region" description="Basic and acidic residues" evidence="1">
    <location>
        <begin position="157"/>
        <end position="173"/>
    </location>
</feature>
<gene>
    <name evidence="2" type="ORF">MNB_SV-12-881</name>
</gene>
<dbReference type="SMART" id="SM00028">
    <property type="entry name" value="TPR"/>
    <property type="match status" value="2"/>
</dbReference>
<dbReference type="InterPro" id="IPR019734">
    <property type="entry name" value="TPR_rpt"/>
</dbReference>
<protein>
    <submittedName>
        <fullName evidence="2">TPR domain protein in aerotolerance operon</fullName>
    </submittedName>
</protein>
<dbReference type="InterPro" id="IPR011990">
    <property type="entry name" value="TPR-like_helical_dom_sf"/>
</dbReference>
<dbReference type="EMBL" id="FPHE01000148">
    <property type="protein sequence ID" value="SFV66100.1"/>
    <property type="molecule type" value="Genomic_DNA"/>
</dbReference>
<evidence type="ECO:0000256" key="1">
    <source>
        <dbReference type="SAM" id="MobiDB-lite"/>
    </source>
</evidence>
<dbReference type="SUPFAM" id="SSF48452">
    <property type="entry name" value="TPR-like"/>
    <property type="match status" value="1"/>
</dbReference>
<dbReference type="Pfam" id="PF13181">
    <property type="entry name" value="TPR_8"/>
    <property type="match status" value="2"/>
</dbReference>
<dbReference type="PROSITE" id="PS50005">
    <property type="entry name" value="TPR"/>
    <property type="match status" value="1"/>
</dbReference>
<name>A0A1W1CJM0_9ZZZZ</name>
<evidence type="ECO:0000313" key="2">
    <source>
        <dbReference type="EMBL" id="SFV66100.1"/>
    </source>
</evidence>
<feature type="compositionally biased region" description="Basic and acidic residues" evidence="1">
    <location>
        <begin position="183"/>
        <end position="204"/>
    </location>
</feature>
<dbReference type="Gene3D" id="1.25.40.10">
    <property type="entry name" value="Tetratricopeptide repeat domain"/>
    <property type="match status" value="1"/>
</dbReference>
<dbReference type="AlphaFoldDB" id="A0A1W1CJM0"/>